<feature type="region of interest" description="Disordered" evidence="1">
    <location>
        <begin position="1"/>
        <end position="44"/>
    </location>
</feature>
<reference evidence="2 3" key="1">
    <citation type="submission" date="2018-06" db="EMBL/GenBank/DDBJ databases">
        <authorList>
            <consortium name="Pathogen Informatics"/>
            <person name="Doyle S."/>
        </authorList>
    </citation>
    <scope>NUCLEOTIDE SEQUENCE [LARGE SCALE GENOMIC DNA]</scope>
    <source>
        <strain evidence="2 3">NCTC10526</strain>
    </source>
</reference>
<gene>
    <name evidence="2" type="ORF">NCTC10526_00368</name>
</gene>
<accession>A0A379LHK8</accession>
<dbReference type="EMBL" id="UGVC01000001">
    <property type="protein sequence ID" value="SUD90053.1"/>
    <property type="molecule type" value="Genomic_DNA"/>
</dbReference>
<evidence type="ECO:0000256" key="1">
    <source>
        <dbReference type="SAM" id="MobiDB-lite"/>
    </source>
</evidence>
<sequence>MNNNKSPISTDPKNVSNPAAETSNADSAAKVEPINPKAATKTNEDMLKNVIKFTPQGTTESGKSVYSKEDEKKIVAQFNELLDQGYNLTMTKKALAVHHNINTGTLDALRKSHEEHDEQEQAAENSDASLSDLEPSDAEYFAIVQKKLDEIEEELKAFEQKVADAKELLANEDKIRAKIEAKKENYLPPAFKEILNKK</sequence>
<dbReference type="AlphaFoldDB" id="A0A379LHK8"/>
<evidence type="ECO:0000313" key="3">
    <source>
        <dbReference type="Proteomes" id="UP000254123"/>
    </source>
</evidence>
<proteinExistence type="predicted"/>
<dbReference type="Proteomes" id="UP000254123">
    <property type="component" value="Unassembled WGS sequence"/>
</dbReference>
<dbReference type="RefSeq" id="WP_028859046.1">
    <property type="nucleotide sequence ID" value="NZ_CAJHAQ010000001.1"/>
</dbReference>
<feature type="compositionally biased region" description="Polar residues" evidence="1">
    <location>
        <begin position="1"/>
        <end position="26"/>
    </location>
</feature>
<protein>
    <submittedName>
        <fullName evidence="2">Uncharacterized protein</fullName>
    </submittedName>
</protein>
<name>A0A379LHK8_9GAMM</name>
<organism evidence="2 3">
    <name type="scientific">Psychrobacter phenylpyruvicus</name>
    <dbReference type="NCBI Taxonomy" id="29432"/>
    <lineage>
        <taxon>Bacteria</taxon>
        <taxon>Pseudomonadati</taxon>
        <taxon>Pseudomonadota</taxon>
        <taxon>Gammaproteobacteria</taxon>
        <taxon>Moraxellales</taxon>
        <taxon>Moraxellaceae</taxon>
        <taxon>Psychrobacter</taxon>
    </lineage>
</organism>
<feature type="region of interest" description="Disordered" evidence="1">
    <location>
        <begin position="111"/>
        <end position="132"/>
    </location>
</feature>
<keyword evidence="3" id="KW-1185">Reference proteome</keyword>
<evidence type="ECO:0000313" key="2">
    <source>
        <dbReference type="EMBL" id="SUD90053.1"/>
    </source>
</evidence>